<dbReference type="PANTHER" id="PTHR28263">
    <property type="entry name" value="GOLGI TO ER TRAFFIC PROTEIN 2"/>
    <property type="match status" value="1"/>
</dbReference>
<feature type="compositionally biased region" description="Basic and acidic residues" evidence="4">
    <location>
        <begin position="30"/>
        <end position="41"/>
    </location>
</feature>
<gene>
    <name evidence="6" type="ORF">VKT23_002888</name>
</gene>
<feature type="region of interest" description="Disordered" evidence="4">
    <location>
        <begin position="1"/>
        <end position="98"/>
    </location>
</feature>
<evidence type="ECO:0000256" key="2">
    <source>
        <dbReference type="ARBA" id="ARBA00022989"/>
    </source>
</evidence>
<dbReference type="PANTHER" id="PTHR28263:SF1">
    <property type="entry name" value="GOLGI TO ER TRAFFIC PROTEIN 2"/>
    <property type="match status" value="1"/>
</dbReference>
<evidence type="ECO:0000256" key="4">
    <source>
        <dbReference type="SAM" id="MobiDB-lite"/>
    </source>
</evidence>
<reference evidence="6 7" key="1">
    <citation type="submission" date="2024-01" db="EMBL/GenBank/DDBJ databases">
        <title>A draft genome for the cacao thread blight pathogen Marasmiellus scandens.</title>
        <authorList>
            <person name="Baruah I.K."/>
            <person name="Leung J."/>
            <person name="Bukari Y."/>
            <person name="Amoako-Attah I."/>
            <person name="Meinhardt L.W."/>
            <person name="Bailey B.A."/>
            <person name="Cohen S.P."/>
        </authorList>
    </citation>
    <scope>NUCLEOTIDE SEQUENCE [LARGE SCALE GENOMIC DNA]</scope>
    <source>
        <strain evidence="6 7">GH-19</strain>
    </source>
</reference>
<feature type="transmembrane region" description="Helical" evidence="5">
    <location>
        <begin position="335"/>
        <end position="356"/>
    </location>
</feature>
<keyword evidence="2 5" id="KW-1133">Transmembrane helix</keyword>
<accession>A0ABR1JVG7</accession>
<evidence type="ECO:0000256" key="5">
    <source>
        <dbReference type="SAM" id="Phobius"/>
    </source>
</evidence>
<dbReference type="EMBL" id="JBANRG010000003">
    <property type="protein sequence ID" value="KAK7468372.1"/>
    <property type="molecule type" value="Genomic_DNA"/>
</dbReference>
<evidence type="ECO:0000256" key="1">
    <source>
        <dbReference type="ARBA" id="ARBA00022692"/>
    </source>
</evidence>
<feature type="compositionally biased region" description="Pro residues" evidence="4">
    <location>
        <begin position="65"/>
        <end position="78"/>
    </location>
</feature>
<protein>
    <submittedName>
        <fullName evidence="6">Uncharacterized protein</fullName>
    </submittedName>
</protein>
<keyword evidence="7" id="KW-1185">Reference proteome</keyword>
<name>A0ABR1JVG7_9AGAR</name>
<feature type="transmembrane region" description="Helical" evidence="5">
    <location>
        <begin position="269"/>
        <end position="289"/>
    </location>
</feature>
<evidence type="ECO:0000256" key="3">
    <source>
        <dbReference type="ARBA" id="ARBA00023136"/>
    </source>
</evidence>
<dbReference type="Proteomes" id="UP001498398">
    <property type="component" value="Unassembled WGS sequence"/>
</dbReference>
<keyword evidence="1 5" id="KW-0812">Transmembrane</keyword>
<evidence type="ECO:0000313" key="6">
    <source>
        <dbReference type="EMBL" id="KAK7468372.1"/>
    </source>
</evidence>
<sequence length="358" mass="37329">MSATARAEARRKAILSRGNDRLSKLTNSARGDDPAYKHDDPPLPSFSSSTSTTTSTFLGEETNMPTPPLRASPSPAPNAPSNKSTSSPPGPEPGVWSQEQQQFLQALMGGVGGAEGAGMGMGGMDANPLAALLMAGLNGGAGAGTMPALPGTGSMGTDGKSEGIPPLMPPGFPNMAGTGPGMPPGAMMATEPPKPKTLLQRLMPLIHLVAMWALLAYFAFFQEPKVYEETFGATSVSGSGWQGVWTRWGELAKRNPLSSSSDSLTGESAGWTVAALPFFYAFISLQIGLHSIRIFSGFDKPQLPSLLSIALPHLPAPIPSIVVNGAKYLQMASAFFDDFALVAVGMGFLVWIAGYLSE</sequence>
<evidence type="ECO:0000313" key="7">
    <source>
        <dbReference type="Proteomes" id="UP001498398"/>
    </source>
</evidence>
<feature type="compositionally biased region" description="Low complexity" evidence="4">
    <location>
        <begin position="45"/>
        <end position="57"/>
    </location>
</feature>
<organism evidence="6 7">
    <name type="scientific">Marasmiellus scandens</name>
    <dbReference type="NCBI Taxonomy" id="2682957"/>
    <lineage>
        <taxon>Eukaryota</taxon>
        <taxon>Fungi</taxon>
        <taxon>Dikarya</taxon>
        <taxon>Basidiomycota</taxon>
        <taxon>Agaricomycotina</taxon>
        <taxon>Agaricomycetes</taxon>
        <taxon>Agaricomycetidae</taxon>
        <taxon>Agaricales</taxon>
        <taxon>Marasmiineae</taxon>
        <taxon>Omphalotaceae</taxon>
        <taxon>Marasmiellus</taxon>
    </lineage>
</organism>
<proteinExistence type="predicted"/>
<dbReference type="InterPro" id="IPR028143">
    <property type="entry name" value="Get2/sif1"/>
</dbReference>
<feature type="transmembrane region" description="Helical" evidence="5">
    <location>
        <begin position="202"/>
        <end position="221"/>
    </location>
</feature>
<comment type="caution">
    <text evidence="6">The sequence shown here is derived from an EMBL/GenBank/DDBJ whole genome shotgun (WGS) entry which is preliminary data.</text>
</comment>
<keyword evidence="3 5" id="KW-0472">Membrane</keyword>